<dbReference type="InterPro" id="IPR014347">
    <property type="entry name" value="Tautomerase/MIF_sf"/>
</dbReference>
<evidence type="ECO:0000256" key="2">
    <source>
        <dbReference type="ARBA" id="ARBA00023235"/>
    </source>
</evidence>
<comment type="similarity">
    <text evidence="1">Belongs to the 4-oxalocrotonate tautomerase family.</text>
</comment>
<sequence length="76" mass="8760">MPLINIRTVKGLLDEDKKQELYQRITELMVEIEGGGDPDFKKYVWILLEEHDASDWSISGVTLTEQTVREIKGKLV</sequence>
<organism evidence="4 5">
    <name type="scientific">Mastigocoleus testarum BC008</name>
    <dbReference type="NCBI Taxonomy" id="371196"/>
    <lineage>
        <taxon>Bacteria</taxon>
        <taxon>Bacillati</taxon>
        <taxon>Cyanobacteriota</taxon>
        <taxon>Cyanophyceae</taxon>
        <taxon>Nostocales</taxon>
        <taxon>Hapalosiphonaceae</taxon>
        <taxon>Mastigocoleus</taxon>
    </lineage>
</organism>
<dbReference type="GO" id="GO:0016853">
    <property type="term" value="F:isomerase activity"/>
    <property type="evidence" value="ECO:0007669"/>
    <property type="project" value="UniProtKB-KW"/>
</dbReference>
<dbReference type="InterPro" id="IPR004370">
    <property type="entry name" value="4-OT-like_dom"/>
</dbReference>
<accession>A0A0V7ZWY0</accession>
<feature type="domain" description="4-oxalocrotonate tautomerase-like" evidence="3">
    <location>
        <begin position="2"/>
        <end position="64"/>
    </location>
</feature>
<dbReference type="RefSeq" id="WP_027845454.1">
    <property type="nucleotide sequence ID" value="NZ_LMTZ01000040.1"/>
</dbReference>
<comment type="caution">
    <text evidence="4">The sequence shown here is derived from an EMBL/GenBank/DDBJ whole genome shotgun (WGS) entry which is preliminary data.</text>
</comment>
<reference evidence="4 5" key="1">
    <citation type="journal article" date="2015" name="Genome Announc.">
        <title>Draft Genome of the Euendolithic (true boring) Cyanobacterium Mastigocoleus testarum strain BC008.</title>
        <authorList>
            <person name="Guida B.S."/>
            <person name="Garcia-Pichel F."/>
        </authorList>
    </citation>
    <scope>NUCLEOTIDE SEQUENCE [LARGE SCALE GENOMIC DNA]</scope>
    <source>
        <strain evidence="4 5">BC008</strain>
    </source>
</reference>
<name>A0A0V7ZWY0_9CYAN</name>
<evidence type="ECO:0000313" key="4">
    <source>
        <dbReference type="EMBL" id="KST68971.1"/>
    </source>
</evidence>
<proteinExistence type="inferred from homology"/>
<dbReference type="OrthoDB" id="9799841at2"/>
<evidence type="ECO:0000259" key="3">
    <source>
        <dbReference type="Pfam" id="PF01361"/>
    </source>
</evidence>
<evidence type="ECO:0000256" key="1">
    <source>
        <dbReference type="ARBA" id="ARBA00006723"/>
    </source>
</evidence>
<keyword evidence="5" id="KW-1185">Reference proteome</keyword>
<dbReference type="EMBL" id="LMTZ01000040">
    <property type="protein sequence ID" value="KST68971.1"/>
    <property type="molecule type" value="Genomic_DNA"/>
</dbReference>
<protein>
    <submittedName>
        <fullName evidence="4">4-oxalocrotonate tautomerase</fullName>
    </submittedName>
</protein>
<dbReference type="PANTHER" id="PTHR35530:SF1">
    <property type="entry name" value="2-HYDROXYMUCONATE TAUTOMERASE"/>
    <property type="match status" value="1"/>
</dbReference>
<keyword evidence="2" id="KW-0413">Isomerase</keyword>
<dbReference type="SUPFAM" id="SSF55331">
    <property type="entry name" value="Tautomerase/MIF"/>
    <property type="match status" value="1"/>
</dbReference>
<dbReference type="PANTHER" id="PTHR35530">
    <property type="entry name" value="TAUTOMERASE-RELATED"/>
    <property type="match status" value="1"/>
</dbReference>
<dbReference type="AlphaFoldDB" id="A0A0V7ZWY0"/>
<gene>
    <name evidence="4" type="ORF">BC008_02525</name>
</gene>
<dbReference type="Pfam" id="PF01361">
    <property type="entry name" value="Tautomerase"/>
    <property type="match status" value="1"/>
</dbReference>
<dbReference type="Proteomes" id="UP000053372">
    <property type="component" value="Unassembled WGS sequence"/>
</dbReference>
<evidence type="ECO:0000313" key="5">
    <source>
        <dbReference type="Proteomes" id="UP000053372"/>
    </source>
</evidence>
<dbReference type="Gene3D" id="3.30.429.10">
    <property type="entry name" value="Macrophage Migration Inhibitory Factor"/>
    <property type="match status" value="1"/>
</dbReference>